<dbReference type="Gene3D" id="2.130.10.10">
    <property type="entry name" value="YVTN repeat-like/Quinoprotein amine dehydrogenase"/>
    <property type="match status" value="2"/>
</dbReference>
<dbReference type="SUPFAM" id="SSF50978">
    <property type="entry name" value="WD40 repeat-like"/>
    <property type="match status" value="1"/>
</dbReference>
<dbReference type="PANTHER" id="PTHR22840">
    <property type="entry name" value="WD REPEAT-CONTAINING PROTEIN 36"/>
    <property type="match status" value="1"/>
</dbReference>
<protein>
    <submittedName>
        <fullName evidence="1">Uncharacterized protein</fullName>
    </submittedName>
</protein>
<dbReference type="Proteomes" id="UP000054524">
    <property type="component" value="Unassembled WGS sequence"/>
</dbReference>
<dbReference type="GO" id="GO:0034388">
    <property type="term" value="C:Pwp2p-containing subcomplex of 90S preribosome"/>
    <property type="evidence" value="ECO:0007669"/>
    <property type="project" value="TreeGrafter"/>
</dbReference>
<sequence>MFEYKQPISSILDGSRFTIAQIGNAYCVVAPVNNFYKVYGAERLNTLGRCKEGERIQEITSLGRYIVTAAGTRINIYNQGVQIQEIEMGETIKTLFSCNNEYLIAVLDGSVAKIELDEIDEIENKKIAHTVKKLRNIPDHLESVHPLALKNKILVVAGGAISIYSVEKDRAVYKLKCTEVSGPVLDVSCSISSEIIAVCTSSEVLVLQLKKDILLQTFSFGGIQSVDFRRSSQCKELAVLTKNEVIVLCLEQGVVRARHALPEGAQKTAADVGHLHTARYIGSDGYLVISQYNELQILDCHKEKILSVKRRAGVVFGKSQCSEFLNNTLVISTNNRVYTLSLRKDEQLKEISKVCADGEPVSLSVVRDSIIACYTKGVYALKETVGGVAQVKRNLGYSTPREYIECAMSFCGNSMALAIKTGKESVKILITSKESGFIFGEIEETPYLAISLNNLKKTLTVLHRTEVVVYTYNGEVVSRHPIQEPLAEKDEKDEKDADKEHVVAKIFESSTYKYFIIATWSRILVINQSGETIKSVAKKAGAPISARVSADLSWLLLLSSAEKGAVLEVVDIQAACTLSTTFFAHTPRDFLLTHDKSRLVVTTDTQVLLYVNTYSIQAAPAEQSAVSSQGISFSSAHKSRIRLLMMYDTIGDKVEEEAPMAPYTVQKENTPPKLSSMQGAKESIEALLDGNYPISSIVAYIKEIEDPSSLVIDLISHLEAKYDIADALINRVLHYRRKDLDMERLSAPLKTREAIAERLIVKYLSTLSLIQSI</sequence>
<dbReference type="InterPro" id="IPR036322">
    <property type="entry name" value="WD40_repeat_dom_sf"/>
</dbReference>
<name>A0A086J4J4_NEMA1</name>
<gene>
    <name evidence="1" type="ORF">NESG_00135</name>
</gene>
<dbReference type="InterPro" id="IPR015943">
    <property type="entry name" value="WD40/YVTN_repeat-like_dom_sf"/>
</dbReference>
<reference evidence="1 2" key="1">
    <citation type="journal article" date="2014" name="Genome Announc.">
        <title>Genome Sequence of the Microsporidian Species Nematocida sp1 Strain ERTm6 (ATCC PRA-372).</title>
        <authorList>
            <person name="Bakowski M.A."/>
            <person name="Priest M."/>
            <person name="Young S."/>
            <person name="Cuomo C.A."/>
            <person name="Troemel E.R."/>
        </authorList>
    </citation>
    <scope>NUCLEOTIDE SEQUENCE [LARGE SCALE GENOMIC DNA]</scope>
    <source>
        <strain evidence="1 2">ERTm6</strain>
    </source>
</reference>
<accession>A0A086J4J4</accession>
<dbReference type="PANTHER" id="PTHR22840:SF12">
    <property type="entry name" value="WD REPEAT-CONTAINING PROTEIN 36"/>
    <property type="match status" value="1"/>
</dbReference>
<dbReference type="AlphaFoldDB" id="A0A086J4J4"/>
<comment type="caution">
    <text evidence="1">The sequence shown here is derived from an EMBL/GenBank/DDBJ whole genome shotgun (WGS) entry which is preliminary data.</text>
</comment>
<dbReference type="GO" id="GO:0006364">
    <property type="term" value="P:rRNA processing"/>
    <property type="evidence" value="ECO:0007669"/>
    <property type="project" value="TreeGrafter"/>
</dbReference>
<evidence type="ECO:0000313" key="2">
    <source>
        <dbReference type="Proteomes" id="UP000054524"/>
    </source>
</evidence>
<dbReference type="HOGENOM" id="CLU_362939_0_0_1"/>
<keyword evidence="2" id="KW-1185">Reference proteome</keyword>
<dbReference type="GO" id="GO:0032040">
    <property type="term" value="C:small-subunit processome"/>
    <property type="evidence" value="ECO:0007669"/>
    <property type="project" value="TreeGrafter"/>
</dbReference>
<dbReference type="EMBL" id="AKIJ01000001">
    <property type="protein sequence ID" value="KFG27062.1"/>
    <property type="molecule type" value="Genomic_DNA"/>
</dbReference>
<organism evidence="1 2">
    <name type="scientific">Nematocida ausubeli (strain ATCC PRA-371 / ERTm2)</name>
    <name type="common">Nematode killer fungus</name>
    <dbReference type="NCBI Taxonomy" id="1913371"/>
    <lineage>
        <taxon>Eukaryota</taxon>
        <taxon>Fungi</taxon>
        <taxon>Fungi incertae sedis</taxon>
        <taxon>Microsporidia</taxon>
        <taxon>Nematocida</taxon>
    </lineage>
</organism>
<dbReference type="RefSeq" id="XP_052905617.1">
    <property type="nucleotide sequence ID" value="XM_053047792.1"/>
</dbReference>
<proteinExistence type="predicted"/>
<dbReference type="GeneID" id="77675108"/>
<evidence type="ECO:0000313" key="1">
    <source>
        <dbReference type="EMBL" id="KFG27062.1"/>
    </source>
</evidence>